<keyword evidence="6 9" id="KW-1133">Transmembrane helix</keyword>
<dbReference type="RefSeq" id="WP_271887326.1">
    <property type="nucleotide sequence ID" value="NZ_JAQBIE010000002.1"/>
</dbReference>
<comment type="caution">
    <text evidence="9">Lacks conserved residue(s) required for the propagation of feature annotation.</text>
</comment>
<comment type="similarity">
    <text evidence="8 9">Belongs to the TRAP transporter small permease family.</text>
</comment>
<dbReference type="EMBL" id="JAQBIE010000002">
    <property type="protein sequence ID" value="MDB6176191.1"/>
    <property type="molecule type" value="Genomic_DNA"/>
</dbReference>
<evidence type="ECO:0000313" key="12">
    <source>
        <dbReference type="Proteomes" id="UP001165641"/>
    </source>
</evidence>
<feature type="transmembrane region" description="Helical" evidence="9">
    <location>
        <begin position="137"/>
        <end position="157"/>
    </location>
</feature>
<feature type="domain" description="Tripartite ATP-independent periplasmic transporters DctQ component" evidence="10">
    <location>
        <begin position="33"/>
        <end position="160"/>
    </location>
</feature>
<dbReference type="Pfam" id="PF04290">
    <property type="entry name" value="DctQ"/>
    <property type="match status" value="1"/>
</dbReference>
<evidence type="ECO:0000256" key="8">
    <source>
        <dbReference type="ARBA" id="ARBA00038436"/>
    </source>
</evidence>
<comment type="subcellular location">
    <subcellularLocation>
        <location evidence="1 9">Cell inner membrane</location>
        <topology evidence="1 9">Multi-pass membrane protein</topology>
    </subcellularLocation>
</comment>
<evidence type="ECO:0000256" key="3">
    <source>
        <dbReference type="ARBA" id="ARBA00022475"/>
    </source>
</evidence>
<name>A0ABT4ZBT8_9RHOB</name>
<keyword evidence="5 9" id="KW-0812">Transmembrane</keyword>
<evidence type="ECO:0000256" key="2">
    <source>
        <dbReference type="ARBA" id="ARBA00022448"/>
    </source>
</evidence>
<keyword evidence="4 9" id="KW-0997">Cell inner membrane</keyword>
<evidence type="ECO:0000256" key="9">
    <source>
        <dbReference type="RuleBase" id="RU369079"/>
    </source>
</evidence>
<comment type="caution">
    <text evidence="11">The sequence shown here is derived from an EMBL/GenBank/DDBJ whole genome shotgun (WGS) entry which is preliminary data.</text>
</comment>
<keyword evidence="3" id="KW-1003">Cell membrane</keyword>
<evidence type="ECO:0000259" key="10">
    <source>
        <dbReference type="Pfam" id="PF04290"/>
    </source>
</evidence>
<dbReference type="PANTHER" id="PTHR35011:SF10">
    <property type="entry name" value="TRAP TRANSPORTER SMALL PERMEASE PROTEIN"/>
    <property type="match status" value="1"/>
</dbReference>
<keyword evidence="2 9" id="KW-0813">Transport</keyword>
<reference evidence="11" key="1">
    <citation type="submission" date="2022-12" db="EMBL/GenBank/DDBJ databases">
        <title>Paracoccus onchidii sp. nov., isolated from a marine invertebrate from the South China Sea.</title>
        <authorList>
            <person name="Xu S."/>
            <person name="Liu Z."/>
            <person name="Xu Y."/>
        </authorList>
    </citation>
    <scope>NUCLEOTIDE SEQUENCE</scope>
    <source>
        <strain evidence="11">Z330</strain>
    </source>
</reference>
<dbReference type="InterPro" id="IPR007387">
    <property type="entry name" value="TRAP_DctQ"/>
</dbReference>
<evidence type="ECO:0000256" key="4">
    <source>
        <dbReference type="ARBA" id="ARBA00022519"/>
    </source>
</evidence>
<gene>
    <name evidence="11" type="ORF">PAF17_01575</name>
</gene>
<organism evidence="11 12">
    <name type="scientific">Paracoccus onchidii</name>
    <dbReference type="NCBI Taxonomy" id="3017813"/>
    <lineage>
        <taxon>Bacteria</taxon>
        <taxon>Pseudomonadati</taxon>
        <taxon>Pseudomonadota</taxon>
        <taxon>Alphaproteobacteria</taxon>
        <taxon>Rhodobacterales</taxon>
        <taxon>Paracoccaceae</taxon>
        <taxon>Paracoccus</taxon>
    </lineage>
</organism>
<proteinExistence type="inferred from homology"/>
<evidence type="ECO:0000256" key="7">
    <source>
        <dbReference type="ARBA" id="ARBA00023136"/>
    </source>
</evidence>
<feature type="transmembrane region" description="Helical" evidence="9">
    <location>
        <begin position="21"/>
        <end position="46"/>
    </location>
</feature>
<sequence length="178" mass="19201">MTQGRTFGAGIWRAHDALTRAGFLLGGAALAGIVVTFLIEVVARYFFNSPTLWSASAVAYLLCAAATLAMPELARTRGHIGITILEEKLPTATQARFIRIIAALTAIVCSFAAYMIWVEAIRQVQSGTSTSFAVRIPKIWLSGLICYGFTGTAIYYLRAALAPDSLPWNADEDPQEGL</sequence>
<protein>
    <recommendedName>
        <fullName evidence="9">TRAP transporter small permease protein</fullName>
    </recommendedName>
</protein>
<keyword evidence="12" id="KW-1185">Reference proteome</keyword>
<dbReference type="PANTHER" id="PTHR35011">
    <property type="entry name" value="2,3-DIKETO-L-GULONATE TRAP TRANSPORTER SMALL PERMEASE PROTEIN YIAM"/>
    <property type="match status" value="1"/>
</dbReference>
<evidence type="ECO:0000256" key="6">
    <source>
        <dbReference type="ARBA" id="ARBA00022989"/>
    </source>
</evidence>
<evidence type="ECO:0000256" key="1">
    <source>
        <dbReference type="ARBA" id="ARBA00004429"/>
    </source>
</evidence>
<comment type="subunit">
    <text evidence="9">The complex comprises the extracytoplasmic solute receptor protein and the two transmembrane proteins.</text>
</comment>
<dbReference type="InterPro" id="IPR055348">
    <property type="entry name" value="DctQ"/>
</dbReference>
<accession>A0ABT4ZBT8</accession>
<feature type="transmembrane region" description="Helical" evidence="9">
    <location>
        <begin position="97"/>
        <end position="117"/>
    </location>
</feature>
<evidence type="ECO:0000313" key="11">
    <source>
        <dbReference type="EMBL" id="MDB6176191.1"/>
    </source>
</evidence>
<keyword evidence="7 9" id="KW-0472">Membrane</keyword>
<dbReference type="Proteomes" id="UP001165641">
    <property type="component" value="Unassembled WGS sequence"/>
</dbReference>
<comment type="function">
    <text evidence="9">Part of the tripartite ATP-independent periplasmic (TRAP) transport system.</text>
</comment>
<evidence type="ECO:0000256" key="5">
    <source>
        <dbReference type="ARBA" id="ARBA00022692"/>
    </source>
</evidence>